<keyword evidence="5" id="KW-1185">Reference proteome</keyword>
<dbReference type="Gene3D" id="3.40.50.200">
    <property type="entry name" value="Peptidase S8/S53 domain"/>
    <property type="match status" value="1"/>
</dbReference>
<dbReference type="Pfam" id="PF00082">
    <property type="entry name" value="Peptidase_S8"/>
    <property type="match status" value="1"/>
</dbReference>
<dbReference type="SUPFAM" id="SSF52743">
    <property type="entry name" value="Subtilisin-like"/>
    <property type="match status" value="1"/>
</dbReference>
<protein>
    <recommendedName>
        <fullName evidence="3">Peptidase S8/S53 domain-containing protein</fullName>
    </recommendedName>
</protein>
<sequence length="120" mass="12880">MRRKVQGTRKDMAHKLRASTAAGNRVVGVGFYGVARGNARGGAPSARIAVYKVCSSEGCREEDILSASFYDAIAGDVDIISISVGRGQAAVELSTDSIAIDRVVLEDGTHLLVLHLWFFR</sequence>
<feature type="domain" description="Peptidase S8/S53" evidence="3">
    <location>
        <begin position="18"/>
        <end position="102"/>
    </location>
</feature>
<dbReference type="Proteomes" id="UP000607653">
    <property type="component" value="Unassembled WGS sequence"/>
</dbReference>
<evidence type="ECO:0000256" key="1">
    <source>
        <dbReference type="ARBA" id="ARBA00011073"/>
    </source>
</evidence>
<evidence type="ECO:0000313" key="4">
    <source>
        <dbReference type="EMBL" id="DAD49032.1"/>
    </source>
</evidence>
<dbReference type="InterPro" id="IPR000209">
    <property type="entry name" value="Peptidase_S8/S53_dom"/>
</dbReference>
<name>A0A822ZUW2_NELNU</name>
<dbReference type="PANTHER" id="PTHR10795">
    <property type="entry name" value="PROPROTEIN CONVERTASE SUBTILISIN/KEXIN"/>
    <property type="match status" value="1"/>
</dbReference>
<evidence type="ECO:0000256" key="2">
    <source>
        <dbReference type="ARBA" id="ARBA00022729"/>
    </source>
</evidence>
<dbReference type="GO" id="GO:0006508">
    <property type="term" value="P:proteolysis"/>
    <property type="evidence" value="ECO:0007669"/>
    <property type="project" value="InterPro"/>
</dbReference>
<dbReference type="InterPro" id="IPR045051">
    <property type="entry name" value="SBT"/>
</dbReference>
<comment type="caution">
    <text evidence="4">The sequence shown here is derived from an EMBL/GenBank/DDBJ whole genome shotgun (WGS) entry which is preliminary data.</text>
</comment>
<proteinExistence type="inferred from homology"/>
<evidence type="ECO:0000313" key="5">
    <source>
        <dbReference type="Proteomes" id="UP000607653"/>
    </source>
</evidence>
<dbReference type="AlphaFoldDB" id="A0A822ZUW2"/>
<dbReference type="GO" id="GO:0004252">
    <property type="term" value="F:serine-type endopeptidase activity"/>
    <property type="evidence" value="ECO:0007669"/>
    <property type="project" value="InterPro"/>
</dbReference>
<gene>
    <name evidence="4" type="ORF">HUJ06_018969</name>
</gene>
<dbReference type="InterPro" id="IPR036852">
    <property type="entry name" value="Peptidase_S8/S53_dom_sf"/>
</dbReference>
<dbReference type="EMBL" id="DUZY01000008">
    <property type="protein sequence ID" value="DAD49032.1"/>
    <property type="molecule type" value="Genomic_DNA"/>
</dbReference>
<comment type="similarity">
    <text evidence="1">Belongs to the peptidase S8 family.</text>
</comment>
<organism evidence="4 5">
    <name type="scientific">Nelumbo nucifera</name>
    <name type="common">Sacred lotus</name>
    <dbReference type="NCBI Taxonomy" id="4432"/>
    <lineage>
        <taxon>Eukaryota</taxon>
        <taxon>Viridiplantae</taxon>
        <taxon>Streptophyta</taxon>
        <taxon>Embryophyta</taxon>
        <taxon>Tracheophyta</taxon>
        <taxon>Spermatophyta</taxon>
        <taxon>Magnoliopsida</taxon>
        <taxon>Proteales</taxon>
        <taxon>Nelumbonaceae</taxon>
        <taxon>Nelumbo</taxon>
    </lineage>
</organism>
<reference evidence="4 5" key="1">
    <citation type="journal article" date="2020" name="Mol. Biol. Evol.">
        <title>Distinct Expression and Methylation Patterns for Genes with Different Fates following a Single Whole-Genome Duplication in Flowering Plants.</title>
        <authorList>
            <person name="Shi T."/>
            <person name="Rahmani R.S."/>
            <person name="Gugger P.F."/>
            <person name="Wang M."/>
            <person name="Li H."/>
            <person name="Zhang Y."/>
            <person name="Li Z."/>
            <person name="Wang Q."/>
            <person name="Van de Peer Y."/>
            <person name="Marchal K."/>
            <person name="Chen J."/>
        </authorList>
    </citation>
    <scope>NUCLEOTIDE SEQUENCE [LARGE SCALE GENOMIC DNA]</scope>
    <source>
        <tissue evidence="4">Leaf</tissue>
    </source>
</reference>
<evidence type="ECO:0000259" key="3">
    <source>
        <dbReference type="Pfam" id="PF00082"/>
    </source>
</evidence>
<accession>A0A822ZUW2</accession>
<keyword evidence="2" id="KW-0732">Signal</keyword>